<reference evidence="1" key="1">
    <citation type="submission" date="2024-06" db="EMBL/GenBank/DDBJ databases">
        <authorList>
            <person name="Sun Y."/>
        </authorList>
    </citation>
    <scope>NUCLEOTIDE SEQUENCE</scope>
    <source>
        <strain evidence="1">IGA1.0</strain>
    </source>
</reference>
<dbReference type="Pfam" id="PF02353">
    <property type="entry name" value="CMAS"/>
    <property type="match status" value="1"/>
</dbReference>
<protein>
    <submittedName>
        <fullName evidence="1">Cyclopropane-fatty-acyl-phospholipid synthase family protein</fullName>
        <ecNumber evidence="1">2.1.1.-</ecNumber>
    </submittedName>
</protein>
<dbReference type="PANTHER" id="PTHR43832">
    <property type="match status" value="1"/>
</dbReference>
<dbReference type="GO" id="GO:0008168">
    <property type="term" value="F:methyltransferase activity"/>
    <property type="evidence" value="ECO:0007669"/>
    <property type="project" value="UniProtKB-KW"/>
</dbReference>
<dbReference type="GO" id="GO:0032259">
    <property type="term" value="P:methylation"/>
    <property type="evidence" value="ECO:0007669"/>
    <property type="project" value="UniProtKB-KW"/>
</dbReference>
<sequence>MTTPASTTLASERPAPGLLGMAERGHLPDALLRQGIRRLCAQRLREEQAGGLDAQAARYAQRIEMLRHSPVAIHTDAANAQHYELPPAFFELCLGKRLKYSSCYYPRGDESLDEAEEAMLKLYGERAQLADGQSILELGCGWGSLTLWMAERFPDARITAVSNSAPQRQHIEAQCRRRGLFNVQVITCDVNALQLDPAQFDRCVSIEMFEHMRNYEILLGRIAGWLKPGGKLFVHIFAHRTAMYPFETEGDDNWMGRHFFTGGLMPASDTLLWFQSALHIEQRWHVDGTHYQRTANHWLANQDAHREQAMEVLAQAYGSKAAPLWFQRWRMFWMSCAELFGYADGQEWLVAHYRFVRPAAEARPSFTPETP</sequence>
<gene>
    <name evidence="1" type="ORF">ABNK63_01060</name>
</gene>
<proteinExistence type="predicted"/>
<name>A0AAU7QKS2_9GAMM</name>
<dbReference type="AlphaFoldDB" id="A0AAU7QKS2"/>
<dbReference type="EC" id="2.1.1.-" evidence="1"/>
<dbReference type="SUPFAM" id="SSF53335">
    <property type="entry name" value="S-adenosyl-L-methionine-dependent methyltransferases"/>
    <property type="match status" value="1"/>
</dbReference>
<dbReference type="EMBL" id="CP157948">
    <property type="protein sequence ID" value="XBS90264.1"/>
    <property type="molecule type" value="Genomic_DNA"/>
</dbReference>
<keyword evidence="1" id="KW-0489">Methyltransferase</keyword>
<dbReference type="RefSeq" id="WP_350016440.1">
    <property type="nucleotide sequence ID" value="NZ_CP157948.1"/>
</dbReference>
<keyword evidence="1" id="KW-0808">Transferase</keyword>
<dbReference type="CDD" id="cd02440">
    <property type="entry name" value="AdoMet_MTases"/>
    <property type="match status" value="1"/>
</dbReference>
<accession>A0AAU7QKS2</accession>
<dbReference type="InterPro" id="IPR029063">
    <property type="entry name" value="SAM-dependent_MTases_sf"/>
</dbReference>
<dbReference type="PANTHER" id="PTHR43832:SF1">
    <property type="entry name" value="S-ADENOSYL-L-METHIONINE-DEPENDENT METHYLTRANSFERASES SUPERFAMILY PROTEIN"/>
    <property type="match status" value="1"/>
</dbReference>
<dbReference type="FunFam" id="3.40.50.150:FF:000554">
    <property type="entry name" value="Cation-transporting ATPase"/>
    <property type="match status" value="1"/>
</dbReference>
<dbReference type="Gene3D" id="3.40.50.150">
    <property type="entry name" value="Vaccinia Virus protein VP39"/>
    <property type="match status" value="1"/>
</dbReference>
<organism evidence="1">
    <name type="scientific">Rhodanobacter sp. IGA1.0</name>
    <dbReference type="NCBI Taxonomy" id="3158582"/>
    <lineage>
        <taxon>Bacteria</taxon>
        <taxon>Pseudomonadati</taxon>
        <taxon>Pseudomonadota</taxon>
        <taxon>Gammaproteobacteria</taxon>
        <taxon>Lysobacterales</taxon>
        <taxon>Rhodanobacteraceae</taxon>
        <taxon>Rhodanobacter</taxon>
    </lineage>
</organism>
<evidence type="ECO:0000313" key="1">
    <source>
        <dbReference type="EMBL" id="XBS90264.1"/>
    </source>
</evidence>